<feature type="chain" id="PRO_5012281484" evidence="2">
    <location>
        <begin position="30"/>
        <end position="196"/>
    </location>
</feature>
<proteinExistence type="predicted"/>
<evidence type="ECO:0000256" key="1">
    <source>
        <dbReference type="SAM" id="MobiDB-lite"/>
    </source>
</evidence>
<feature type="signal peptide" evidence="2">
    <location>
        <begin position="1"/>
        <end position="29"/>
    </location>
</feature>
<sequence>MRGRWTQIAAAVGAALAVAAVPAPGSALADPDQTPAPPGFTPGPTDWSPRMDIWPFSTFTYQVTPEMIGGMSDSCQWFNSQFDPLMGQITAFNRNLADHHDVYASVQSQADAVLAGIDGATGFLGPRVKPLTIRNTPDNFGPYSPLYGGEQMTEVLFQLSQTAESIRKKQPAGFTRPYIDAAFGWGDALRNSGACT</sequence>
<dbReference type="EMBL" id="LQPI01000048">
    <property type="protein sequence ID" value="ORW19934.1"/>
    <property type="molecule type" value="Genomic_DNA"/>
</dbReference>
<evidence type="ECO:0000313" key="3">
    <source>
        <dbReference type="EMBL" id="ORW19934.1"/>
    </source>
</evidence>
<keyword evidence="2" id="KW-0732">Signal</keyword>
<dbReference type="RefSeq" id="WP_085139046.1">
    <property type="nucleotide sequence ID" value="NZ_LQPI01000048.1"/>
</dbReference>
<dbReference type="AlphaFoldDB" id="A0A1X1Z9B6"/>
<gene>
    <name evidence="3" type="ORF">AWC18_13455</name>
</gene>
<comment type="caution">
    <text evidence="3">The sequence shown here is derived from an EMBL/GenBank/DDBJ whole genome shotgun (WGS) entry which is preliminary data.</text>
</comment>
<dbReference type="Proteomes" id="UP000193108">
    <property type="component" value="Unassembled WGS sequence"/>
</dbReference>
<organism evidence="3 4">
    <name type="scientific">Mycolicibacter nonchromogenicus</name>
    <name type="common">Mycobacterium nonchromogenicum</name>
    <dbReference type="NCBI Taxonomy" id="1782"/>
    <lineage>
        <taxon>Bacteria</taxon>
        <taxon>Bacillati</taxon>
        <taxon>Actinomycetota</taxon>
        <taxon>Actinomycetes</taxon>
        <taxon>Mycobacteriales</taxon>
        <taxon>Mycobacteriaceae</taxon>
        <taxon>Mycolicibacter</taxon>
    </lineage>
</organism>
<feature type="region of interest" description="Disordered" evidence="1">
    <location>
        <begin position="26"/>
        <end position="47"/>
    </location>
</feature>
<evidence type="ECO:0000313" key="4">
    <source>
        <dbReference type="Proteomes" id="UP000193108"/>
    </source>
</evidence>
<evidence type="ECO:0000256" key="2">
    <source>
        <dbReference type="SAM" id="SignalP"/>
    </source>
</evidence>
<accession>A0A1X1Z9B6</accession>
<reference evidence="3 4" key="1">
    <citation type="submission" date="2016-01" db="EMBL/GenBank/DDBJ databases">
        <title>The new phylogeny of the genus Mycobacterium.</title>
        <authorList>
            <person name="Tarcisio F."/>
            <person name="Conor M."/>
            <person name="Antonella G."/>
            <person name="Elisabetta G."/>
            <person name="Giulia F.S."/>
            <person name="Sara T."/>
            <person name="Anna F."/>
            <person name="Clotilde B."/>
            <person name="Roberto B."/>
            <person name="Veronica D.S."/>
            <person name="Fabio R."/>
            <person name="Monica P."/>
            <person name="Olivier J."/>
            <person name="Enrico T."/>
            <person name="Nicola S."/>
        </authorList>
    </citation>
    <scope>NUCLEOTIDE SEQUENCE [LARGE SCALE GENOMIC DNA]</scope>
    <source>
        <strain evidence="3 4">DSM 44164</strain>
    </source>
</reference>
<keyword evidence="4" id="KW-1185">Reference proteome</keyword>
<protein>
    <submittedName>
        <fullName evidence="3">Uncharacterized protein</fullName>
    </submittedName>
</protein>
<name>A0A1X1Z9B6_MYCNO</name>